<dbReference type="InterPro" id="IPR001254">
    <property type="entry name" value="Trypsin_dom"/>
</dbReference>
<reference evidence="5" key="1">
    <citation type="submission" date="2019-12" db="EMBL/GenBank/DDBJ databases">
        <title>An insight into the sialome of adult female Ixodes ricinus ticks feeding for 6 days.</title>
        <authorList>
            <person name="Perner J."/>
            <person name="Ribeiro J.M.C."/>
        </authorList>
    </citation>
    <scope>NUCLEOTIDE SEQUENCE</scope>
    <source>
        <strain evidence="5">Semi-engorged</strain>
        <tissue evidence="5">Salivary glands</tissue>
    </source>
</reference>
<evidence type="ECO:0000256" key="2">
    <source>
        <dbReference type="RuleBase" id="RU363034"/>
    </source>
</evidence>
<dbReference type="Pfam" id="PF00089">
    <property type="entry name" value="Trypsin"/>
    <property type="match status" value="2"/>
</dbReference>
<evidence type="ECO:0000256" key="3">
    <source>
        <dbReference type="SAM" id="SignalP"/>
    </source>
</evidence>
<keyword evidence="2" id="KW-0720">Serine protease</keyword>
<feature type="signal peptide" evidence="3">
    <location>
        <begin position="1"/>
        <end position="18"/>
    </location>
</feature>
<feature type="chain" id="PRO_5025593541" evidence="3">
    <location>
        <begin position="19"/>
        <end position="439"/>
    </location>
</feature>
<proteinExistence type="predicted"/>
<feature type="domain" description="Peptidase S1" evidence="4">
    <location>
        <begin position="56"/>
        <end position="370"/>
    </location>
</feature>
<evidence type="ECO:0000313" key="5">
    <source>
        <dbReference type="EMBL" id="MXU99410.1"/>
    </source>
</evidence>
<evidence type="ECO:0000259" key="4">
    <source>
        <dbReference type="PROSITE" id="PS50240"/>
    </source>
</evidence>
<dbReference type="InterPro" id="IPR033116">
    <property type="entry name" value="TRYPSIN_SER"/>
</dbReference>
<keyword evidence="2" id="KW-0378">Hydrolase</keyword>
<dbReference type="GO" id="GO:0006508">
    <property type="term" value="P:proteolysis"/>
    <property type="evidence" value="ECO:0007669"/>
    <property type="project" value="UniProtKB-KW"/>
</dbReference>
<dbReference type="PROSITE" id="PS50240">
    <property type="entry name" value="TRYPSIN_DOM"/>
    <property type="match status" value="1"/>
</dbReference>
<evidence type="ECO:0000256" key="1">
    <source>
        <dbReference type="ARBA" id="ARBA00023157"/>
    </source>
</evidence>
<protein>
    <submittedName>
        <fullName evidence="5">Putative serine protease</fullName>
    </submittedName>
</protein>
<dbReference type="InterPro" id="IPR018114">
    <property type="entry name" value="TRYPSIN_HIS"/>
</dbReference>
<dbReference type="GO" id="GO:0004252">
    <property type="term" value="F:serine-type endopeptidase activity"/>
    <property type="evidence" value="ECO:0007669"/>
    <property type="project" value="InterPro"/>
</dbReference>
<dbReference type="PRINTS" id="PR00722">
    <property type="entry name" value="CHYMOTRYPSIN"/>
</dbReference>
<accession>A0A6B0VAF3</accession>
<name>A0A6B0VAF3_IXORI</name>
<dbReference type="AlphaFoldDB" id="A0A6B0VAF3"/>
<dbReference type="PROSITE" id="PS00135">
    <property type="entry name" value="TRYPSIN_SER"/>
    <property type="match status" value="1"/>
</dbReference>
<dbReference type="InterPro" id="IPR001314">
    <property type="entry name" value="Peptidase_S1A"/>
</dbReference>
<dbReference type="PANTHER" id="PTHR24253">
    <property type="entry name" value="TRANSMEMBRANE PROTEASE SERINE"/>
    <property type="match status" value="1"/>
</dbReference>
<dbReference type="Gene3D" id="2.40.10.10">
    <property type="entry name" value="Trypsin-like serine proteases"/>
    <property type="match status" value="1"/>
</dbReference>
<keyword evidence="2 5" id="KW-0645">Protease</keyword>
<dbReference type="PROSITE" id="PS00134">
    <property type="entry name" value="TRYPSIN_HIS"/>
    <property type="match status" value="1"/>
</dbReference>
<dbReference type="SMART" id="SM00020">
    <property type="entry name" value="Tryp_SPc"/>
    <property type="match status" value="1"/>
</dbReference>
<dbReference type="InterPro" id="IPR009003">
    <property type="entry name" value="Peptidase_S1_PA"/>
</dbReference>
<sequence>MKLRFSIFIYATTAAVGALTVGVIRGSTIQEGTNDPTDSQYECGRRQNVTSITERIINGTNASIEHWPWMVGIYDSCDNLICGGSLINKEYVVTAAHCFGNQSAEKFYARLGTEHRFNFSCNETRQYFNAQIETANAKSENEDLGEQDALRYEASETQGICVEIESICTPIQETCGLFMSDIAVVKLKKSVNFTDYIQPICLPDNCADLPATFTAHVAGWGNSYDSFYEYEEYEDSNETEEETCEEVDQEAMGGSYGNLSSATSDIPELPECIIPNFGLPENLRQREVDVLNQDQCTDQMNCAVPDHIVCVNGGSCHGDSGGPLMYEEKGRWFLAGVVSDGPEDCIHPPKPTLFVKVSHFVNSLISPAMKSGSEYSRNATCATEQDRKECVEEFYKAHNRTVGYSSRIDALGGYKRRLSRQVRSPDFPSKSDIQSAWRS</sequence>
<dbReference type="InterPro" id="IPR043504">
    <property type="entry name" value="Peptidase_S1_PA_chymotrypsin"/>
</dbReference>
<dbReference type="SUPFAM" id="SSF50494">
    <property type="entry name" value="Trypsin-like serine proteases"/>
    <property type="match status" value="1"/>
</dbReference>
<dbReference type="CDD" id="cd00190">
    <property type="entry name" value="Tryp_SPc"/>
    <property type="match status" value="1"/>
</dbReference>
<dbReference type="EMBL" id="GIFC01017327">
    <property type="protein sequence ID" value="MXU99410.1"/>
    <property type="molecule type" value="Transcribed_RNA"/>
</dbReference>
<organism evidence="5">
    <name type="scientific">Ixodes ricinus</name>
    <name type="common">Common tick</name>
    <name type="synonym">Acarus ricinus</name>
    <dbReference type="NCBI Taxonomy" id="34613"/>
    <lineage>
        <taxon>Eukaryota</taxon>
        <taxon>Metazoa</taxon>
        <taxon>Ecdysozoa</taxon>
        <taxon>Arthropoda</taxon>
        <taxon>Chelicerata</taxon>
        <taxon>Arachnida</taxon>
        <taxon>Acari</taxon>
        <taxon>Parasitiformes</taxon>
        <taxon>Ixodida</taxon>
        <taxon>Ixodoidea</taxon>
        <taxon>Ixodidae</taxon>
        <taxon>Ixodinae</taxon>
        <taxon>Ixodes</taxon>
    </lineage>
</organism>
<dbReference type="PANTHER" id="PTHR24253:SF153">
    <property type="entry name" value="SERINE PROTEASE HEPSIN"/>
    <property type="match status" value="1"/>
</dbReference>
<keyword evidence="1" id="KW-1015">Disulfide bond</keyword>
<keyword evidence="3" id="KW-0732">Signal</keyword>